<evidence type="ECO:0000313" key="4">
    <source>
        <dbReference type="Proteomes" id="UP001069802"/>
    </source>
</evidence>
<dbReference type="SFLD" id="SFLDS00019">
    <property type="entry name" value="Glutathione_Transferase_(cytos"/>
    <property type="match status" value="1"/>
</dbReference>
<dbReference type="PANTHER" id="PTHR44051">
    <property type="entry name" value="GLUTATHIONE S-TRANSFERASE-RELATED"/>
    <property type="match status" value="1"/>
</dbReference>
<dbReference type="Gene3D" id="3.40.30.10">
    <property type="entry name" value="Glutaredoxin"/>
    <property type="match status" value="1"/>
</dbReference>
<dbReference type="PANTHER" id="PTHR44051:SF8">
    <property type="entry name" value="GLUTATHIONE S-TRANSFERASE GSTA"/>
    <property type="match status" value="1"/>
</dbReference>
<proteinExistence type="predicted"/>
<dbReference type="SUPFAM" id="SSF47616">
    <property type="entry name" value="GST C-terminal domain-like"/>
    <property type="match status" value="1"/>
</dbReference>
<dbReference type="CDD" id="cd03188">
    <property type="entry name" value="GST_C_Beta"/>
    <property type="match status" value="1"/>
</dbReference>
<sequence length="277" mass="30987">MALAFLPSGFFAFGLFVSGSHIAVSRDLERIEEARIDQNRTRQISPFVARRLSALQEAPRKQTRYFERPVPMLTLFHTPGACSQASRIALEEAGADYQVQLVSFATGDQHKAEYLAINPRGRVPALATENGILTETPAILLYIAQRFPEAALAPLQDIFALAQAQSFNSFISSTLHVAHAHGRRGNRWADDPGSLEDMKRKVPETVAAAFTQIEENLFKGPWVLGENYSICDGYLHTVAGWMESDGITPTRFPRLLDHRRRMEQRPALQRLNATENL</sequence>
<protein>
    <submittedName>
        <fullName evidence="3">Glutathione S-transferase family protein</fullName>
    </submittedName>
</protein>
<dbReference type="InterPro" id="IPR036282">
    <property type="entry name" value="Glutathione-S-Trfase_C_sf"/>
</dbReference>
<dbReference type="PROSITE" id="PS50405">
    <property type="entry name" value="GST_CTER"/>
    <property type="match status" value="1"/>
</dbReference>
<dbReference type="SFLD" id="SFLDG00358">
    <property type="entry name" value="Main_(cytGST)"/>
    <property type="match status" value="1"/>
</dbReference>
<dbReference type="Gene3D" id="1.20.1050.10">
    <property type="match status" value="1"/>
</dbReference>
<name>A0ABT4LF11_9PROT</name>
<gene>
    <name evidence="3" type="ORF">O4H49_02790</name>
</gene>
<evidence type="ECO:0000259" key="1">
    <source>
        <dbReference type="PROSITE" id="PS50404"/>
    </source>
</evidence>
<dbReference type="SFLD" id="SFLDG01150">
    <property type="entry name" value="Main.1:_Beta-like"/>
    <property type="match status" value="1"/>
</dbReference>
<evidence type="ECO:0000313" key="3">
    <source>
        <dbReference type="EMBL" id="MCZ4279689.1"/>
    </source>
</evidence>
<evidence type="ECO:0000259" key="2">
    <source>
        <dbReference type="PROSITE" id="PS50405"/>
    </source>
</evidence>
<comment type="caution">
    <text evidence="3">The sequence shown here is derived from an EMBL/GenBank/DDBJ whole genome shotgun (WGS) entry which is preliminary data.</text>
</comment>
<dbReference type="Proteomes" id="UP001069802">
    <property type="component" value="Unassembled WGS sequence"/>
</dbReference>
<dbReference type="InterPro" id="IPR004045">
    <property type="entry name" value="Glutathione_S-Trfase_N"/>
</dbReference>
<feature type="domain" description="GST N-terminal" evidence="1">
    <location>
        <begin position="70"/>
        <end position="151"/>
    </location>
</feature>
<dbReference type="RefSeq" id="WP_269421889.1">
    <property type="nucleotide sequence ID" value="NZ_JAPWGY010000001.1"/>
</dbReference>
<organism evidence="3 4">
    <name type="scientific">Kiloniella laminariae</name>
    <dbReference type="NCBI Taxonomy" id="454162"/>
    <lineage>
        <taxon>Bacteria</taxon>
        <taxon>Pseudomonadati</taxon>
        <taxon>Pseudomonadota</taxon>
        <taxon>Alphaproteobacteria</taxon>
        <taxon>Rhodospirillales</taxon>
        <taxon>Kiloniellaceae</taxon>
        <taxon>Kiloniella</taxon>
    </lineage>
</organism>
<dbReference type="EMBL" id="JAPWGY010000001">
    <property type="protein sequence ID" value="MCZ4279689.1"/>
    <property type="molecule type" value="Genomic_DNA"/>
</dbReference>
<feature type="domain" description="GST C-terminal" evidence="2">
    <location>
        <begin position="157"/>
        <end position="277"/>
    </location>
</feature>
<dbReference type="InterPro" id="IPR040079">
    <property type="entry name" value="Glutathione_S-Trfase"/>
</dbReference>
<accession>A0ABT4LF11</accession>
<dbReference type="InterPro" id="IPR036249">
    <property type="entry name" value="Thioredoxin-like_sf"/>
</dbReference>
<dbReference type="PROSITE" id="PS50404">
    <property type="entry name" value="GST_NTER"/>
    <property type="match status" value="1"/>
</dbReference>
<keyword evidence="4" id="KW-1185">Reference proteome</keyword>
<dbReference type="CDD" id="cd03057">
    <property type="entry name" value="GST_N_Beta"/>
    <property type="match status" value="1"/>
</dbReference>
<dbReference type="Pfam" id="PF02798">
    <property type="entry name" value="GST_N"/>
    <property type="match status" value="1"/>
</dbReference>
<dbReference type="SUPFAM" id="SSF52833">
    <property type="entry name" value="Thioredoxin-like"/>
    <property type="match status" value="1"/>
</dbReference>
<dbReference type="InterPro" id="IPR010987">
    <property type="entry name" value="Glutathione-S-Trfase_C-like"/>
</dbReference>
<reference evidence="3" key="1">
    <citation type="submission" date="2022-12" db="EMBL/GenBank/DDBJ databases">
        <title>Bacterial isolates from different developmental stages of Nematostella vectensis.</title>
        <authorList>
            <person name="Fraune S."/>
        </authorList>
    </citation>
    <scope>NUCLEOTIDE SEQUENCE</scope>
    <source>
        <strain evidence="3">G21630-S1</strain>
    </source>
</reference>